<feature type="domain" description="Teneurin-like YD-shell" evidence="2">
    <location>
        <begin position="10"/>
        <end position="262"/>
    </location>
</feature>
<dbReference type="RefSeq" id="WP_167940592.1">
    <property type="nucleotide sequence ID" value="NZ_JAATJA010000001.1"/>
</dbReference>
<proteinExistence type="predicted"/>
<sequence length="379" mass="42141">MASTTLDIFKREIIGGSTTDYRYAYDEDGRLSRVFANGALTEAYEYDADGIRISDLNAYRRGKSKTYRYDGHGQLKQAGETYFEHDDAGRLSSRSFRGSSTEYLYNDRDFITDILIRNNGDLSQRIHYTYDAKNRRTSISLNGTLTTTLEWDGLRLKRMFDGSWWSFEYENDCILPTRSERNCEKFALSYDHVGSLRCATDERGHIVFETLYDSFGNTIQISNPDFGIPFAFAGGLHDYETGLIHFLYRDYAPDVARWTTKDPLGYAAGDKDLYGYCLDDPINLKDFTGTKATAGDIFFGAGSGFYKGAQTGATFSTGAGLGPIPGAIAGGFLGSALGMLSTIFVCKAVDGINSTIAVSHKDDLENTKNKKYSPRIGGR</sequence>
<dbReference type="Pfam" id="PF25023">
    <property type="entry name" value="TEN_YD-shell"/>
    <property type="match status" value="1"/>
</dbReference>
<dbReference type="NCBIfam" id="TIGR03696">
    <property type="entry name" value="Rhs_assc_core"/>
    <property type="match status" value="1"/>
</dbReference>
<evidence type="ECO:0000259" key="2">
    <source>
        <dbReference type="Pfam" id="PF25023"/>
    </source>
</evidence>
<name>A0A846QQR0_9BACT</name>
<organism evidence="3 4">
    <name type="scientific">Desulfobaculum xiamenense</name>
    <dbReference type="NCBI Taxonomy" id="995050"/>
    <lineage>
        <taxon>Bacteria</taxon>
        <taxon>Pseudomonadati</taxon>
        <taxon>Thermodesulfobacteriota</taxon>
        <taxon>Desulfovibrionia</taxon>
        <taxon>Desulfovibrionales</taxon>
        <taxon>Desulfovibrionaceae</taxon>
        <taxon>Desulfobaculum</taxon>
    </lineage>
</organism>
<dbReference type="InterPro" id="IPR056823">
    <property type="entry name" value="TEN-like_YD-shell"/>
</dbReference>
<comment type="caution">
    <text evidence="3">The sequence shown here is derived from an EMBL/GenBank/DDBJ whole genome shotgun (WGS) entry which is preliminary data.</text>
</comment>
<evidence type="ECO:0000313" key="4">
    <source>
        <dbReference type="Proteomes" id="UP000580856"/>
    </source>
</evidence>
<dbReference type="EMBL" id="JAATJA010000001">
    <property type="protein sequence ID" value="NJB67544.1"/>
    <property type="molecule type" value="Genomic_DNA"/>
</dbReference>
<dbReference type="Proteomes" id="UP000580856">
    <property type="component" value="Unassembled WGS sequence"/>
</dbReference>
<gene>
    <name evidence="3" type="ORF">GGQ74_001184</name>
</gene>
<dbReference type="AlphaFoldDB" id="A0A846QQR0"/>
<dbReference type="PANTHER" id="PTHR32305">
    <property type="match status" value="1"/>
</dbReference>
<protein>
    <submittedName>
        <fullName evidence="3">RHS repeat-associated protein</fullName>
    </submittedName>
</protein>
<dbReference type="InterPro" id="IPR050708">
    <property type="entry name" value="T6SS_VgrG/RHS"/>
</dbReference>
<dbReference type="PANTHER" id="PTHR32305:SF15">
    <property type="entry name" value="PROTEIN RHSA-RELATED"/>
    <property type="match status" value="1"/>
</dbReference>
<accession>A0A846QQR0</accession>
<evidence type="ECO:0000313" key="3">
    <source>
        <dbReference type="EMBL" id="NJB67544.1"/>
    </source>
</evidence>
<dbReference type="InterPro" id="IPR022385">
    <property type="entry name" value="Rhs_assc_core"/>
</dbReference>
<evidence type="ECO:0000256" key="1">
    <source>
        <dbReference type="ARBA" id="ARBA00022737"/>
    </source>
</evidence>
<keyword evidence="4" id="KW-1185">Reference proteome</keyword>
<dbReference type="Gene3D" id="2.180.10.10">
    <property type="entry name" value="RHS repeat-associated core"/>
    <property type="match status" value="1"/>
</dbReference>
<keyword evidence="1" id="KW-0677">Repeat</keyword>
<reference evidence="3 4" key="1">
    <citation type="submission" date="2020-03" db="EMBL/GenBank/DDBJ databases">
        <title>Genomic Encyclopedia of Type Strains, Phase IV (KMG-IV): sequencing the most valuable type-strain genomes for metagenomic binning, comparative biology and taxonomic classification.</title>
        <authorList>
            <person name="Goeker M."/>
        </authorList>
    </citation>
    <scope>NUCLEOTIDE SEQUENCE [LARGE SCALE GENOMIC DNA]</scope>
    <source>
        <strain evidence="3 4">DSM 24233</strain>
    </source>
</reference>